<organism evidence="2 3">
    <name type="scientific">Puccinia coronata f. sp. avenae</name>
    <dbReference type="NCBI Taxonomy" id="200324"/>
    <lineage>
        <taxon>Eukaryota</taxon>
        <taxon>Fungi</taxon>
        <taxon>Dikarya</taxon>
        <taxon>Basidiomycota</taxon>
        <taxon>Pucciniomycotina</taxon>
        <taxon>Pucciniomycetes</taxon>
        <taxon>Pucciniales</taxon>
        <taxon>Pucciniaceae</taxon>
        <taxon>Puccinia</taxon>
    </lineage>
</organism>
<feature type="compositionally biased region" description="Basic and acidic residues" evidence="1">
    <location>
        <begin position="298"/>
        <end position="310"/>
    </location>
</feature>
<dbReference type="AlphaFoldDB" id="A0A2N5VSR9"/>
<comment type="caution">
    <text evidence="2">The sequence shown here is derived from an EMBL/GenBank/DDBJ whole genome shotgun (WGS) entry which is preliminary data.</text>
</comment>
<proteinExistence type="predicted"/>
<feature type="compositionally biased region" description="Polar residues" evidence="1">
    <location>
        <begin position="338"/>
        <end position="358"/>
    </location>
</feature>
<gene>
    <name evidence="2" type="ORF">PCANC_10743</name>
</gene>
<protein>
    <submittedName>
        <fullName evidence="2">Uncharacterized protein</fullName>
    </submittedName>
</protein>
<feature type="region of interest" description="Disordered" evidence="1">
    <location>
        <begin position="1"/>
        <end position="21"/>
    </location>
</feature>
<feature type="region of interest" description="Disordered" evidence="1">
    <location>
        <begin position="195"/>
        <end position="371"/>
    </location>
</feature>
<feature type="compositionally biased region" description="Basic and acidic residues" evidence="1">
    <location>
        <begin position="359"/>
        <end position="371"/>
    </location>
</feature>
<evidence type="ECO:0000313" key="2">
    <source>
        <dbReference type="EMBL" id="PLW53035.1"/>
    </source>
</evidence>
<accession>A0A2N5VSR9</accession>
<keyword evidence="3" id="KW-1185">Reference proteome</keyword>
<feature type="compositionally biased region" description="Basic and acidic residues" evidence="1">
    <location>
        <begin position="209"/>
        <end position="222"/>
    </location>
</feature>
<dbReference type="Proteomes" id="UP000235388">
    <property type="component" value="Unassembled WGS sequence"/>
</dbReference>
<sequence length="371" mass="41979">MAQHTSANPVAPGKDSGTKVESVETELGVFLKTTVPEVNPPADPRIIGPMLVEDVRRKHGEPEATHFGPPANESATAVDCMTSFENYFPELKPQTKHMLRAMSFYDRALLCSTTIERNEIYHENFGRLQADESTLIKDLLAGQNMQYNKMEEIVEQIFLALHHDPKIQKHVSRLVTLRIRRHVLEALMESIEKPNLAATTPEPTSPLINRREPTKPLTEPHEQPSMSPVGHPEPRQQASMSRQSLGHPKPCQQASISRQSLGHPEPREEPSMSRQSVGHPDPREQPSISRQSHGHHRPGYERIQSLRDPRQSPSSKRKSPGNYFERLHEPKRRLPDPQEQSPSRSLAHSSQQSQGNRTSRGEDHSLIYHIL</sequence>
<dbReference type="EMBL" id="PGCJ01000069">
    <property type="protein sequence ID" value="PLW53035.1"/>
    <property type="molecule type" value="Genomic_DNA"/>
</dbReference>
<name>A0A2N5VSR9_9BASI</name>
<evidence type="ECO:0000313" key="3">
    <source>
        <dbReference type="Proteomes" id="UP000235388"/>
    </source>
</evidence>
<dbReference type="OrthoDB" id="2510384at2759"/>
<feature type="compositionally biased region" description="Basic and acidic residues" evidence="1">
    <location>
        <begin position="325"/>
        <end position="336"/>
    </location>
</feature>
<evidence type="ECO:0000256" key="1">
    <source>
        <dbReference type="SAM" id="MobiDB-lite"/>
    </source>
</evidence>
<reference evidence="2 3" key="1">
    <citation type="submission" date="2017-11" db="EMBL/GenBank/DDBJ databases">
        <title>De novo assembly and phasing of dikaryotic genomes from two isolates of Puccinia coronata f. sp. avenae, the causal agent of oat crown rust.</title>
        <authorList>
            <person name="Miller M.E."/>
            <person name="Zhang Y."/>
            <person name="Omidvar V."/>
            <person name="Sperschneider J."/>
            <person name="Schwessinger B."/>
            <person name="Raley C."/>
            <person name="Palmer J.M."/>
            <person name="Garnica D."/>
            <person name="Upadhyaya N."/>
            <person name="Rathjen J."/>
            <person name="Taylor J.M."/>
            <person name="Park R.F."/>
            <person name="Dodds P.N."/>
            <person name="Hirsch C.D."/>
            <person name="Kianian S.F."/>
            <person name="Figueroa M."/>
        </authorList>
    </citation>
    <scope>NUCLEOTIDE SEQUENCE [LARGE SCALE GENOMIC DNA]</scope>
    <source>
        <strain evidence="2">12NC29</strain>
    </source>
</reference>